<dbReference type="Gene3D" id="4.10.900.10">
    <property type="entry name" value="TCF3-CBD (Catenin binding domain)"/>
    <property type="match status" value="1"/>
</dbReference>
<dbReference type="InterPro" id="IPR027397">
    <property type="entry name" value="Catenin-bd_sf"/>
</dbReference>
<feature type="region of interest" description="Disordered" evidence="1">
    <location>
        <begin position="207"/>
        <end position="233"/>
    </location>
</feature>
<dbReference type="Proteomes" id="UP000008909">
    <property type="component" value="Unassembled WGS sequence"/>
</dbReference>
<keyword evidence="3" id="KW-1185">Reference proteome</keyword>
<sequence>SGWVAIGAVAQATIQIHIVIVGKRELCLISTGEKIPLRRRGNKAECKPCMLAVRAAGGYRLKIDGFSNHSMRLGDRSVQHEFLISPHASAFLRMIRRSLSRIARMGIRTLADLVLDTPTKLSIKDARRTTLSERVKQASAKMVTSRIANDYKTHRAVLGLFPREYHHLRRDLMLTYALVEQSLVNRGDLILTYALFEQGSANRFFTVDPANTRRGHGKRQPLNDENQTDPGNVGGTGDCPIFILHGAEKALKEYMREKCVPFVRVAVTSSTSSQSQGTLVPDVWLYMPLCITLKWSVHAQSGMVHSGRVNNNRMKNAKGCLKKRMYQSYKLEHAVQKVSRLGLNGKRYDELLTMYVTSSKLSGNYTEPAMADLEAKFSVPIFWVRSVQTKHSTRNANCCELNVTRKTACTDEVKVYKDEGEEDEQKKSSENLTEDKVGLVIEGEGQCSPKNAFNFGFLSVHDYYHSFSDESSAYPKLHEIWTDFHVIIETSELMENCAMIIATPELLPRVFLHYLLRLLGFQYTECGLTRARDNEVHFWCMIYSAFLYIIIDSMTSVFNTDASLPYNHGLFESLIVKKRIKMDGEGTYCCLTTIIPRCLHLQTLIQAIWIETDNKIATDIGWQPYLPKVCQIRSDLDYRDH</sequence>
<name>G7YDE4_CLOSI</name>
<evidence type="ECO:0000313" key="3">
    <source>
        <dbReference type="Proteomes" id="UP000008909"/>
    </source>
</evidence>
<protein>
    <submittedName>
        <fullName evidence="2">Pangolin</fullName>
    </submittedName>
</protein>
<reference evidence="2" key="1">
    <citation type="journal article" date="2011" name="Genome Biol.">
        <title>The draft genome of the carcinogenic human liver fluke Clonorchis sinensis.</title>
        <authorList>
            <person name="Wang X."/>
            <person name="Chen W."/>
            <person name="Huang Y."/>
            <person name="Sun J."/>
            <person name="Men J."/>
            <person name="Liu H."/>
            <person name="Luo F."/>
            <person name="Guo L."/>
            <person name="Lv X."/>
            <person name="Deng C."/>
            <person name="Zhou C."/>
            <person name="Fan Y."/>
            <person name="Li X."/>
            <person name="Huang L."/>
            <person name="Hu Y."/>
            <person name="Liang C."/>
            <person name="Hu X."/>
            <person name="Xu J."/>
            <person name="Yu X."/>
        </authorList>
    </citation>
    <scope>NUCLEOTIDE SEQUENCE [LARGE SCALE GENOMIC DNA]</scope>
    <source>
        <strain evidence="2">Henan</strain>
    </source>
</reference>
<evidence type="ECO:0000256" key="1">
    <source>
        <dbReference type="SAM" id="MobiDB-lite"/>
    </source>
</evidence>
<dbReference type="EMBL" id="DF143100">
    <property type="protein sequence ID" value="GAA50978.1"/>
    <property type="molecule type" value="Genomic_DNA"/>
</dbReference>
<organism evidence="2 3">
    <name type="scientific">Clonorchis sinensis</name>
    <name type="common">Chinese liver fluke</name>
    <dbReference type="NCBI Taxonomy" id="79923"/>
    <lineage>
        <taxon>Eukaryota</taxon>
        <taxon>Metazoa</taxon>
        <taxon>Spiralia</taxon>
        <taxon>Lophotrochozoa</taxon>
        <taxon>Platyhelminthes</taxon>
        <taxon>Trematoda</taxon>
        <taxon>Digenea</taxon>
        <taxon>Opisthorchiida</taxon>
        <taxon>Opisthorchiata</taxon>
        <taxon>Opisthorchiidae</taxon>
        <taxon>Clonorchis</taxon>
    </lineage>
</organism>
<accession>G7YDE4</accession>
<reference key="2">
    <citation type="submission" date="2011-10" db="EMBL/GenBank/DDBJ databases">
        <title>The genome and transcriptome sequence of Clonorchis sinensis provide insights into the carcinogenic liver fluke.</title>
        <authorList>
            <person name="Wang X."/>
            <person name="Huang Y."/>
            <person name="Chen W."/>
            <person name="Liu H."/>
            <person name="Guo L."/>
            <person name="Chen Y."/>
            <person name="Luo F."/>
            <person name="Zhou W."/>
            <person name="Sun J."/>
            <person name="Mao Q."/>
            <person name="Liang P."/>
            <person name="Zhou C."/>
            <person name="Tian Y."/>
            <person name="Men J."/>
            <person name="Lv X."/>
            <person name="Huang L."/>
            <person name="Zhou J."/>
            <person name="Hu Y."/>
            <person name="Li R."/>
            <person name="Zhang F."/>
            <person name="Lei H."/>
            <person name="Li X."/>
            <person name="Hu X."/>
            <person name="Liang C."/>
            <person name="Xu J."/>
            <person name="Wu Z."/>
            <person name="Yu X."/>
        </authorList>
    </citation>
    <scope>NUCLEOTIDE SEQUENCE</scope>
    <source>
        <strain>Henan</strain>
    </source>
</reference>
<dbReference type="AlphaFoldDB" id="G7YDE4"/>
<proteinExistence type="predicted"/>
<feature type="non-terminal residue" evidence="2">
    <location>
        <position position="1"/>
    </location>
</feature>
<gene>
    <name evidence="2" type="ORF">CLF_105330</name>
</gene>
<evidence type="ECO:0000313" key="2">
    <source>
        <dbReference type="EMBL" id="GAA50978.1"/>
    </source>
</evidence>